<keyword evidence="2" id="KW-1185">Reference proteome</keyword>
<dbReference type="Proteomes" id="UP001151760">
    <property type="component" value="Unassembled WGS sequence"/>
</dbReference>
<dbReference type="EMBL" id="BQNB010018900">
    <property type="protein sequence ID" value="GJT79459.1"/>
    <property type="molecule type" value="Genomic_DNA"/>
</dbReference>
<proteinExistence type="predicted"/>
<comment type="caution">
    <text evidence="1">The sequence shown here is derived from an EMBL/GenBank/DDBJ whole genome shotgun (WGS) entry which is preliminary data.</text>
</comment>
<evidence type="ECO:0000313" key="1">
    <source>
        <dbReference type="EMBL" id="GJT79459.1"/>
    </source>
</evidence>
<sequence length="363" mass="40406">MKDLSRNLKYVVPTGRVKVPAGRYVVPTGKDNVIVSTGRTKVIPAVLYNLNRLEDLSRTGPTSGIRAWREPLKRTGRDPKGNIMILPPVSVEENIAVQRETKARTILLQSLPEDHMADFHHLDDARDIWLAVKARFGEGLHKGYGRFQKILSQLNQMQAKPDNEDCNMIDLETGVGDGTKVAGDMHLLRDGPIEGLIGESMTSSQVNLRDDSDVCSVVKQLTRPQLEVGAVKVSTEGNKLHWVRQESMGRLIEIQGGANNRVQMENSDDGVRDSCLLVLFNRLGLIVRIVSLLEHKKRLKPMNFAPNSGATVGISSAIGTSQEPRGNSDYCRNSAKENHWWGVFRSHTLPQVKPIKRNKWGCP</sequence>
<accession>A0ABQ5GVV5</accession>
<reference evidence="1" key="1">
    <citation type="journal article" date="2022" name="Int. J. Mol. Sci.">
        <title>Draft Genome of Tanacetum Coccineum: Genomic Comparison of Closely Related Tanacetum-Family Plants.</title>
        <authorList>
            <person name="Yamashiro T."/>
            <person name="Shiraishi A."/>
            <person name="Nakayama K."/>
            <person name="Satake H."/>
        </authorList>
    </citation>
    <scope>NUCLEOTIDE SEQUENCE</scope>
</reference>
<evidence type="ECO:0008006" key="3">
    <source>
        <dbReference type="Google" id="ProtNLM"/>
    </source>
</evidence>
<evidence type="ECO:0000313" key="2">
    <source>
        <dbReference type="Proteomes" id="UP001151760"/>
    </source>
</evidence>
<gene>
    <name evidence="1" type="ORF">Tco_1053801</name>
</gene>
<reference evidence="1" key="2">
    <citation type="submission" date="2022-01" db="EMBL/GenBank/DDBJ databases">
        <authorList>
            <person name="Yamashiro T."/>
            <person name="Shiraishi A."/>
            <person name="Satake H."/>
            <person name="Nakayama K."/>
        </authorList>
    </citation>
    <scope>NUCLEOTIDE SEQUENCE</scope>
</reference>
<protein>
    <recommendedName>
        <fullName evidence="3">Xylulose kinase-1</fullName>
    </recommendedName>
</protein>
<name>A0ABQ5GVV5_9ASTR</name>
<organism evidence="1 2">
    <name type="scientific">Tanacetum coccineum</name>
    <dbReference type="NCBI Taxonomy" id="301880"/>
    <lineage>
        <taxon>Eukaryota</taxon>
        <taxon>Viridiplantae</taxon>
        <taxon>Streptophyta</taxon>
        <taxon>Embryophyta</taxon>
        <taxon>Tracheophyta</taxon>
        <taxon>Spermatophyta</taxon>
        <taxon>Magnoliopsida</taxon>
        <taxon>eudicotyledons</taxon>
        <taxon>Gunneridae</taxon>
        <taxon>Pentapetalae</taxon>
        <taxon>asterids</taxon>
        <taxon>campanulids</taxon>
        <taxon>Asterales</taxon>
        <taxon>Asteraceae</taxon>
        <taxon>Asteroideae</taxon>
        <taxon>Anthemideae</taxon>
        <taxon>Anthemidinae</taxon>
        <taxon>Tanacetum</taxon>
    </lineage>
</organism>